<feature type="region of interest" description="Disordered" evidence="9">
    <location>
        <begin position="850"/>
        <end position="882"/>
    </location>
</feature>
<gene>
    <name evidence="11" type="ORF">PPYR1160_LOCUS6522</name>
</gene>
<dbReference type="GO" id="GO:0003682">
    <property type="term" value="F:chromatin binding"/>
    <property type="evidence" value="ECO:0007669"/>
    <property type="project" value="TreeGrafter"/>
</dbReference>
<evidence type="ECO:0000256" key="6">
    <source>
        <dbReference type="ARBA" id="ARBA00023163"/>
    </source>
</evidence>
<dbReference type="SUPFAM" id="SSF47370">
    <property type="entry name" value="Bromodomain"/>
    <property type="match status" value="1"/>
</dbReference>
<feature type="compositionally biased region" description="Basic residues" evidence="9">
    <location>
        <begin position="738"/>
        <end position="755"/>
    </location>
</feature>
<evidence type="ECO:0000256" key="5">
    <source>
        <dbReference type="ARBA" id="ARBA00023117"/>
    </source>
</evidence>
<feature type="compositionally biased region" description="Low complexity" evidence="9">
    <location>
        <begin position="959"/>
        <end position="969"/>
    </location>
</feature>
<feature type="compositionally biased region" description="Basic and acidic residues" evidence="9">
    <location>
        <begin position="850"/>
        <end position="866"/>
    </location>
</feature>
<dbReference type="GO" id="GO:0016586">
    <property type="term" value="C:RSC-type complex"/>
    <property type="evidence" value="ECO:0007669"/>
    <property type="project" value="InterPro"/>
</dbReference>
<dbReference type="GO" id="GO:0006338">
    <property type="term" value="P:chromatin remodeling"/>
    <property type="evidence" value="ECO:0007669"/>
    <property type="project" value="InterPro"/>
</dbReference>
<dbReference type="SUPFAM" id="SSF63748">
    <property type="entry name" value="Tudor/PWWP/MBT"/>
    <property type="match status" value="1"/>
</dbReference>
<feature type="compositionally biased region" description="Low complexity" evidence="9">
    <location>
        <begin position="669"/>
        <end position="680"/>
    </location>
</feature>
<keyword evidence="3" id="KW-0156">Chromatin regulator</keyword>
<keyword evidence="4" id="KW-0805">Transcription regulation</keyword>
<evidence type="ECO:0000256" key="2">
    <source>
        <dbReference type="ARBA" id="ARBA00022737"/>
    </source>
</evidence>
<evidence type="ECO:0000256" key="8">
    <source>
        <dbReference type="PROSITE-ProRule" id="PRU00035"/>
    </source>
</evidence>
<feature type="region of interest" description="Disordered" evidence="9">
    <location>
        <begin position="726"/>
        <end position="763"/>
    </location>
</feature>
<evidence type="ECO:0000256" key="9">
    <source>
        <dbReference type="SAM" id="MobiDB-lite"/>
    </source>
</evidence>
<dbReference type="GO" id="GO:0006368">
    <property type="term" value="P:transcription elongation by RNA polymerase II"/>
    <property type="evidence" value="ECO:0007669"/>
    <property type="project" value="TreeGrafter"/>
</dbReference>
<feature type="region of interest" description="Disordered" evidence="9">
    <location>
        <begin position="523"/>
        <end position="689"/>
    </location>
</feature>
<dbReference type="PROSITE" id="PS50014">
    <property type="entry name" value="BROMODOMAIN_2"/>
    <property type="match status" value="1"/>
</dbReference>
<name>A0A7R9U741_9STRA</name>
<keyword evidence="6" id="KW-0804">Transcription</keyword>
<comment type="subcellular location">
    <subcellularLocation>
        <location evidence="1">Nucleus</location>
    </subcellularLocation>
</comment>
<keyword evidence="2" id="KW-0677">Repeat</keyword>
<sequence length="1078" mass="116890">MDDDLGSDDEWICPPCSAGRLSSSQPCALCPRVGGALMPVAEGGNYVGTFAHVLCVQHAGNKVTVYRPQNKLLPGMAVDISAFRPRPAKVKCIICNRSGGVIVNCSKQSCVHGFHASCHRIAQQYARRREATGEGGRRASEGTGSLARLTKLLKGAGATESIVIPALTADPDGTETAAGLSPAHEKLKVENSPGSGSQGGEAAPPKQESTTGASDEAVKDAAGSVLMEDAGAEAESKRGESEQQGQAVAQTVGQPDAQDETTEEPRDDLVPTEIKLAFVAAEAKASQAGDGHPAEAPGEALPPGSAGTMNAAALDLFCFRHVPAGIVRAPSGHWVDASKLRRLREDLETARCMAHLVSRRESSLKYPLLKLRGAVFEAEVNALKNALDDFDPQLPDNDLRILRSSRTRIQKQHETHLKRLRTQRERERALAPNPLRPWVKDVVKRIYAVRVPADPNEALKVKMHVKVQDHRYTAELENGVMASKWASENPFDVDKVLADMEQKAVEEEAAALAAARQALAKEEQSAQDAAQTTLRIPLRRSRRSSGSGEVSLDSATEPGTSLRLSLRRQRPARAGGGAGEGAEEPPANSSKQGTEDAPRQDAPGSARRSSRVASQDAARTAQAENLLLTRSGRKRSMPEASSQLEQLPSPIRPKRKRETLHPDGDVTPSREAAAASPESSRGQRRGTPSARRLLFDLKMYKTLTFLREHLVPCTAADASLYQSFTPSEGAGSAPSSRKNAKRSAKKSAKKSKKGSNRTGDPVAGYRRLSEHLWNLPNPDELPDYYQVIRDPLSFQDIWDKVQSGVYARYSHFEKDISKVVSNAKEFNEADTPVFKDAIALWDVYREREAAGREEGAKPQERRERPSPDSPVDLRPLSRRSRRLDVESAPLELLALDTHTGRLTSVPASAPAAKPKPKLKPRKASEPSLRRSSRNATSPKAPSPVEQDDEADTEADMEADAAAATPQKQAVGRRRGAARHAKAQEPPAPDVPRRSRAKRARDTSYAEADSEEEAAAADPESGSKSSSIGRRVAVFWPEDATWYPGVVDAFVEESSLHRVLYDDGEWEFLSLDAEKVKFV</sequence>
<evidence type="ECO:0000256" key="7">
    <source>
        <dbReference type="ARBA" id="ARBA00023242"/>
    </source>
</evidence>
<dbReference type="InterPro" id="IPR037382">
    <property type="entry name" value="Rsc/polybromo"/>
</dbReference>
<evidence type="ECO:0000256" key="3">
    <source>
        <dbReference type="ARBA" id="ARBA00022853"/>
    </source>
</evidence>
<proteinExistence type="predicted"/>
<keyword evidence="5 8" id="KW-0103">Bromodomain</keyword>
<feature type="compositionally biased region" description="Acidic residues" evidence="9">
    <location>
        <begin position="945"/>
        <end position="958"/>
    </location>
</feature>
<dbReference type="InterPro" id="IPR036427">
    <property type="entry name" value="Bromodomain-like_sf"/>
</dbReference>
<feature type="region of interest" description="Disordered" evidence="9">
    <location>
        <begin position="901"/>
        <end position="1027"/>
    </location>
</feature>
<dbReference type="CDD" id="cd04369">
    <property type="entry name" value="Bromodomain"/>
    <property type="match status" value="1"/>
</dbReference>
<protein>
    <recommendedName>
        <fullName evidence="10">Bromo domain-containing protein</fullName>
    </recommendedName>
</protein>
<dbReference type="SMART" id="SM00297">
    <property type="entry name" value="BROMO"/>
    <property type="match status" value="1"/>
</dbReference>
<dbReference type="CDD" id="cd15571">
    <property type="entry name" value="ePHD"/>
    <property type="match status" value="1"/>
</dbReference>
<evidence type="ECO:0000313" key="11">
    <source>
        <dbReference type="EMBL" id="CAD8257030.1"/>
    </source>
</evidence>
<feature type="region of interest" description="Disordered" evidence="9">
    <location>
        <begin position="229"/>
        <end position="271"/>
    </location>
</feature>
<dbReference type="PANTHER" id="PTHR16062:SF19">
    <property type="entry name" value="PROTEIN POLYBROMO-1"/>
    <property type="match status" value="1"/>
</dbReference>
<dbReference type="AlphaFoldDB" id="A0A7R9U741"/>
<feature type="region of interest" description="Disordered" evidence="9">
    <location>
        <begin position="169"/>
        <end position="217"/>
    </location>
</feature>
<dbReference type="InterPro" id="IPR001487">
    <property type="entry name" value="Bromodomain"/>
</dbReference>
<dbReference type="Gene3D" id="1.20.920.10">
    <property type="entry name" value="Bromodomain-like"/>
    <property type="match status" value="1"/>
</dbReference>
<evidence type="ECO:0000259" key="10">
    <source>
        <dbReference type="PROSITE" id="PS50014"/>
    </source>
</evidence>
<dbReference type="Pfam" id="PF00439">
    <property type="entry name" value="Bromodomain"/>
    <property type="match status" value="1"/>
</dbReference>
<dbReference type="EMBL" id="HBEA01008468">
    <property type="protein sequence ID" value="CAD8257030.1"/>
    <property type="molecule type" value="Transcribed_RNA"/>
</dbReference>
<keyword evidence="7" id="KW-0539">Nucleus</keyword>
<dbReference type="Gene3D" id="2.30.30.140">
    <property type="match status" value="1"/>
</dbReference>
<feature type="compositionally biased region" description="Basic residues" evidence="9">
    <location>
        <begin position="970"/>
        <end position="980"/>
    </location>
</feature>
<dbReference type="CDD" id="cd20404">
    <property type="entry name" value="Tudor_Agenet_AtEML-like"/>
    <property type="match status" value="1"/>
</dbReference>
<accession>A0A7R9U741</accession>
<feature type="domain" description="Bromo" evidence="10">
    <location>
        <begin position="764"/>
        <end position="834"/>
    </location>
</feature>
<feature type="compositionally biased region" description="Low complexity" evidence="9">
    <location>
        <begin position="243"/>
        <end position="254"/>
    </location>
</feature>
<dbReference type="PANTHER" id="PTHR16062">
    <property type="entry name" value="SWI/SNF-RELATED"/>
    <property type="match status" value="1"/>
</dbReference>
<dbReference type="PRINTS" id="PR00503">
    <property type="entry name" value="BROMODOMAIN"/>
</dbReference>
<evidence type="ECO:0000256" key="1">
    <source>
        <dbReference type="ARBA" id="ARBA00004123"/>
    </source>
</evidence>
<reference evidence="11" key="1">
    <citation type="submission" date="2021-01" db="EMBL/GenBank/DDBJ databases">
        <authorList>
            <person name="Corre E."/>
            <person name="Pelletier E."/>
            <person name="Niang G."/>
            <person name="Scheremetjew M."/>
            <person name="Finn R."/>
            <person name="Kale V."/>
            <person name="Holt S."/>
            <person name="Cochrane G."/>
            <person name="Meng A."/>
            <person name="Brown T."/>
            <person name="Cohen L."/>
        </authorList>
    </citation>
    <scope>NUCLEOTIDE SEQUENCE</scope>
    <source>
        <strain evidence="11">CCMP2078</strain>
    </source>
</reference>
<dbReference type="InterPro" id="IPR013083">
    <property type="entry name" value="Znf_RING/FYVE/PHD"/>
</dbReference>
<organism evidence="11">
    <name type="scientific">Pinguiococcus pyrenoidosus</name>
    <dbReference type="NCBI Taxonomy" id="172671"/>
    <lineage>
        <taxon>Eukaryota</taxon>
        <taxon>Sar</taxon>
        <taxon>Stramenopiles</taxon>
        <taxon>Ochrophyta</taxon>
        <taxon>Pinguiophyceae</taxon>
        <taxon>Pinguiochrysidales</taxon>
        <taxon>Pinguiochrysidaceae</taxon>
        <taxon>Pinguiococcus</taxon>
    </lineage>
</organism>
<dbReference type="Pfam" id="PF13832">
    <property type="entry name" value="zf-HC5HC2H_2"/>
    <property type="match status" value="1"/>
</dbReference>
<feature type="compositionally biased region" description="Polar residues" evidence="9">
    <location>
        <begin position="553"/>
        <end position="563"/>
    </location>
</feature>
<dbReference type="Gene3D" id="3.30.40.10">
    <property type="entry name" value="Zinc/RING finger domain, C3HC4 (zinc finger)"/>
    <property type="match status" value="1"/>
</dbReference>
<evidence type="ECO:0000256" key="4">
    <source>
        <dbReference type="ARBA" id="ARBA00023015"/>
    </source>
</evidence>